<keyword evidence="2" id="KW-1185">Reference proteome</keyword>
<name>A0ABW0S5W5_9RHOB</name>
<reference evidence="2" key="1">
    <citation type="journal article" date="2019" name="Int. J. Syst. Evol. Microbiol.">
        <title>The Global Catalogue of Microorganisms (GCM) 10K type strain sequencing project: providing services to taxonomists for standard genome sequencing and annotation.</title>
        <authorList>
            <consortium name="The Broad Institute Genomics Platform"/>
            <consortium name="The Broad Institute Genome Sequencing Center for Infectious Disease"/>
            <person name="Wu L."/>
            <person name="Ma J."/>
        </authorList>
    </citation>
    <scope>NUCLEOTIDE SEQUENCE [LARGE SCALE GENOMIC DNA]</scope>
    <source>
        <strain evidence="2">KACC 11588</strain>
    </source>
</reference>
<gene>
    <name evidence="1" type="ORF">ACFPOC_00675</name>
</gene>
<evidence type="ECO:0000313" key="2">
    <source>
        <dbReference type="Proteomes" id="UP001596056"/>
    </source>
</evidence>
<organism evidence="1 2">
    <name type="scientific">Rubellimicrobium aerolatum</name>
    <dbReference type="NCBI Taxonomy" id="490979"/>
    <lineage>
        <taxon>Bacteria</taxon>
        <taxon>Pseudomonadati</taxon>
        <taxon>Pseudomonadota</taxon>
        <taxon>Alphaproteobacteria</taxon>
        <taxon>Rhodobacterales</taxon>
        <taxon>Roseobacteraceae</taxon>
        <taxon>Rubellimicrobium</taxon>
    </lineage>
</organism>
<sequence length="76" mass="8357">MTLEGHKVLRKGHSRRRYGKVDASVTTRLSDDGTELLFESSIPVSKGFSDVCFVLPVGALPDLVRLAVERPQNSES</sequence>
<evidence type="ECO:0000313" key="1">
    <source>
        <dbReference type="EMBL" id="MFC5564933.1"/>
    </source>
</evidence>
<protein>
    <submittedName>
        <fullName evidence="1">Uncharacterized protein</fullName>
    </submittedName>
</protein>
<comment type="caution">
    <text evidence="1">The sequence shown here is derived from an EMBL/GenBank/DDBJ whole genome shotgun (WGS) entry which is preliminary data.</text>
</comment>
<accession>A0ABW0S5W5</accession>
<dbReference type="EMBL" id="JBHSNA010000001">
    <property type="protein sequence ID" value="MFC5564933.1"/>
    <property type="molecule type" value="Genomic_DNA"/>
</dbReference>
<dbReference type="RefSeq" id="WP_209837202.1">
    <property type="nucleotide sequence ID" value="NZ_JAGGJP010000001.1"/>
</dbReference>
<proteinExistence type="predicted"/>
<dbReference type="Proteomes" id="UP001596056">
    <property type="component" value="Unassembled WGS sequence"/>
</dbReference>